<evidence type="ECO:0000256" key="5">
    <source>
        <dbReference type="ARBA" id="ARBA00023237"/>
    </source>
</evidence>
<feature type="domain" description="SusD-like N-terminal" evidence="7">
    <location>
        <begin position="112"/>
        <end position="242"/>
    </location>
</feature>
<evidence type="ECO:0000259" key="7">
    <source>
        <dbReference type="Pfam" id="PF14322"/>
    </source>
</evidence>
<evidence type="ECO:0000256" key="3">
    <source>
        <dbReference type="ARBA" id="ARBA00022729"/>
    </source>
</evidence>
<evidence type="ECO:0000313" key="8">
    <source>
        <dbReference type="EMBL" id="SEL63716.1"/>
    </source>
</evidence>
<evidence type="ECO:0000259" key="6">
    <source>
        <dbReference type="Pfam" id="PF07980"/>
    </source>
</evidence>
<organism evidence="8 9">
    <name type="scientific">Chitinophaga rupis</name>
    <dbReference type="NCBI Taxonomy" id="573321"/>
    <lineage>
        <taxon>Bacteria</taxon>
        <taxon>Pseudomonadati</taxon>
        <taxon>Bacteroidota</taxon>
        <taxon>Chitinophagia</taxon>
        <taxon>Chitinophagales</taxon>
        <taxon>Chitinophagaceae</taxon>
        <taxon>Chitinophaga</taxon>
    </lineage>
</organism>
<comment type="similarity">
    <text evidence="2">Belongs to the SusD family.</text>
</comment>
<sequence>MNLKPKILITKNSIFIILILSLIQYSGCTKFVEIDAPYTKITDANVYATDATSIAVLTGIYVSINKPGTFTGPQGLSLFTGLSADELTLYSGVTDTRLLAYYTNALTSNSLQTSDKGTWATFYNNIFTCNAAIEGLTKSNSLTAAVKQQLLGEAKFMRAFFYFYLTNLYGDVPLAVSTDYTINKNLYRIEKDQVYQQIIADLTEAKSLLAPAYLGPNLLDNSEERIRPNNATASALLARVYLYHGNWSLAIKESSEVINNTILYGLESLNNVFLKNSREAIWQLQPIRTGYNTEDGLAFLIPATGPGYTHPAYLRPELLNNFEPEDQRKLDWVDSTIVTGIAYYYPYKYKISTLNAPVSEYLMVLRLGEQYLIRAEAKLKTGDIEGAKADLNVIRHRAGLVDTEATTISALETAILHERQVELFTEWGHRWLDLKRTNIVNTLMPLVTPQKGGIWQSTDQLYPIPFDEIKYNSNLTQNPGY</sequence>
<gene>
    <name evidence="8" type="ORF">SAMN04488505_102732</name>
</gene>
<evidence type="ECO:0000313" key="9">
    <source>
        <dbReference type="Proteomes" id="UP000198984"/>
    </source>
</evidence>
<proteinExistence type="inferred from homology"/>
<keyword evidence="5" id="KW-0998">Cell outer membrane</keyword>
<comment type="subcellular location">
    <subcellularLocation>
        <location evidence="1">Cell outer membrane</location>
    </subcellularLocation>
</comment>
<dbReference type="GO" id="GO:0009279">
    <property type="term" value="C:cell outer membrane"/>
    <property type="evidence" value="ECO:0007669"/>
    <property type="project" value="UniProtKB-SubCell"/>
</dbReference>
<dbReference type="SUPFAM" id="SSF48452">
    <property type="entry name" value="TPR-like"/>
    <property type="match status" value="1"/>
</dbReference>
<dbReference type="InterPro" id="IPR033985">
    <property type="entry name" value="SusD-like_N"/>
</dbReference>
<dbReference type="Gene3D" id="1.25.40.390">
    <property type="match status" value="1"/>
</dbReference>
<dbReference type="OrthoDB" id="625727at2"/>
<dbReference type="Pfam" id="PF14322">
    <property type="entry name" value="SusD-like_3"/>
    <property type="match status" value="1"/>
</dbReference>
<dbReference type="CDD" id="cd08977">
    <property type="entry name" value="SusD"/>
    <property type="match status" value="1"/>
</dbReference>
<evidence type="ECO:0000256" key="2">
    <source>
        <dbReference type="ARBA" id="ARBA00006275"/>
    </source>
</evidence>
<dbReference type="AlphaFoldDB" id="A0A1H7RU49"/>
<dbReference type="Proteomes" id="UP000198984">
    <property type="component" value="Unassembled WGS sequence"/>
</dbReference>
<dbReference type="InterPro" id="IPR011990">
    <property type="entry name" value="TPR-like_helical_dom_sf"/>
</dbReference>
<evidence type="ECO:0000256" key="1">
    <source>
        <dbReference type="ARBA" id="ARBA00004442"/>
    </source>
</evidence>
<keyword evidence="4" id="KW-0472">Membrane</keyword>
<dbReference type="InterPro" id="IPR012944">
    <property type="entry name" value="SusD_RagB_dom"/>
</dbReference>
<dbReference type="STRING" id="573321.SAMN04488505_102732"/>
<dbReference type="EMBL" id="FOBB01000002">
    <property type="protein sequence ID" value="SEL63716.1"/>
    <property type="molecule type" value="Genomic_DNA"/>
</dbReference>
<accession>A0A1H7RU49</accession>
<dbReference type="RefSeq" id="WP_089910526.1">
    <property type="nucleotide sequence ID" value="NZ_FOBB01000002.1"/>
</dbReference>
<dbReference type="Pfam" id="PF07980">
    <property type="entry name" value="SusD_RagB"/>
    <property type="match status" value="1"/>
</dbReference>
<protein>
    <submittedName>
        <fullName evidence="8">RagB/SusD domain-containing protein</fullName>
    </submittedName>
</protein>
<keyword evidence="3" id="KW-0732">Signal</keyword>
<feature type="domain" description="RagB/SusD" evidence="6">
    <location>
        <begin position="347"/>
        <end position="481"/>
    </location>
</feature>
<reference evidence="8 9" key="1">
    <citation type="submission" date="2016-10" db="EMBL/GenBank/DDBJ databases">
        <authorList>
            <person name="de Groot N.N."/>
        </authorList>
    </citation>
    <scope>NUCLEOTIDE SEQUENCE [LARGE SCALE GENOMIC DNA]</scope>
    <source>
        <strain evidence="8 9">DSM 21039</strain>
    </source>
</reference>
<evidence type="ECO:0000256" key="4">
    <source>
        <dbReference type="ARBA" id="ARBA00023136"/>
    </source>
</evidence>
<name>A0A1H7RU49_9BACT</name>
<keyword evidence="9" id="KW-1185">Reference proteome</keyword>